<sequence>LKKTIAGHQVTIDKLWAWKIKTEMKGG</sequence>
<feature type="non-terminal residue" evidence="1">
    <location>
        <position position="1"/>
    </location>
</feature>
<name>A0A0F9EXJ6_9ZZZZ</name>
<dbReference type="AlphaFoldDB" id="A0A0F9EXJ6"/>
<organism evidence="1">
    <name type="scientific">marine sediment metagenome</name>
    <dbReference type="NCBI Taxonomy" id="412755"/>
    <lineage>
        <taxon>unclassified sequences</taxon>
        <taxon>metagenomes</taxon>
        <taxon>ecological metagenomes</taxon>
    </lineage>
</organism>
<dbReference type="EMBL" id="LAZR01023350">
    <property type="protein sequence ID" value="KKL78788.1"/>
    <property type="molecule type" value="Genomic_DNA"/>
</dbReference>
<accession>A0A0F9EXJ6</accession>
<gene>
    <name evidence="1" type="ORF">LCGC14_2021290</name>
</gene>
<proteinExistence type="predicted"/>
<comment type="caution">
    <text evidence="1">The sequence shown here is derived from an EMBL/GenBank/DDBJ whole genome shotgun (WGS) entry which is preliminary data.</text>
</comment>
<protein>
    <submittedName>
        <fullName evidence="1">Uncharacterized protein</fullName>
    </submittedName>
</protein>
<evidence type="ECO:0000313" key="1">
    <source>
        <dbReference type="EMBL" id="KKL78788.1"/>
    </source>
</evidence>
<reference evidence="1" key="1">
    <citation type="journal article" date="2015" name="Nature">
        <title>Complex archaea that bridge the gap between prokaryotes and eukaryotes.</title>
        <authorList>
            <person name="Spang A."/>
            <person name="Saw J.H."/>
            <person name="Jorgensen S.L."/>
            <person name="Zaremba-Niedzwiedzka K."/>
            <person name="Martijn J."/>
            <person name="Lind A.E."/>
            <person name="van Eijk R."/>
            <person name="Schleper C."/>
            <person name="Guy L."/>
            <person name="Ettema T.J."/>
        </authorList>
    </citation>
    <scope>NUCLEOTIDE SEQUENCE</scope>
</reference>